<dbReference type="GO" id="GO:0003677">
    <property type="term" value="F:DNA binding"/>
    <property type="evidence" value="ECO:0007669"/>
    <property type="project" value="UniProtKB-KW"/>
</dbReference>
<gene>
    <name evidence="3" type="ORF">EJP77_08725</name>
</gene>
<sequence length="160" mass="18776">MDRLSEKELTAWRLFIKAHAKIIEFIERDLAVQMKVPLTTYDVLIALFEAPDRRLRFSELNRKVVLSKSGLTRMIDRLEREGLIQREKSEEDRRGAYAVLTDEGENQLRKAWPIYARGIKQYFAASLSDEEVETLTRSFGLIYQELQSSEEIEGKNHERK</sequence>
<dbReference type="InterPro" id="IPR036388">
    <property type="entry name" value="WH-like_DNA-bd_sf"/>
</dbReference>
<dbReference type="RefSeq" id="WP_127198821.1">
    <property type="nucleotide sequence ID" value="NZ_RZNX01000002.1"/>
</dbReference>
<feature type="domain" description="HTH marR-type" evidence="2">
    <location>
        <begin position="1"/>
        <end position="144"/>
    </location>
</feature>
<dbReference type="OrthoDB" id="5195026at2"/>
<dbReference type="AlphaFoldDB" id="A0A433XI10"/>
<dbReference type="Gene3D" id="1.10.10.10">
    <property type="entry name" value="Winged helix-like DNA-binding domain superfamily/Winged helix DNA-binding domain"/>
    <property type="match status" value="1"/>
</dbReference>
<evidence type="ECO:0000313" key="3">
    <source>
        <dbReference type="EMBL" id="RUT33707.1"/>
    </source>
</evidence>
<dbReference type="GO" id="GO:0003700">
    <property type="term" value="F:DNA-binding transcription factor activity"/>
    <property type="evidence" value="ECO:0007669"/>
    <property type="project" value="InterPro"/>
</dbReference>
<dbReference type="InterPro" id="IPR000835">
    <property type="entry name" value="HTH_MarR-typ"/>
</dbReference>
<reference evidence="3 4" key="1">
    <citation type="submission" date="2018-12" db="EMBL/GenBank/DDBJ databases">
        <authorList>
            <person name="Sun L."/>
            <person name="Chen Z."/>
        </authorList>
    </citation>
    <scope>NUCLEOTIDE SEQUENCE [LARGE SCALE GENOMIC DNA]</scope>
    <source>
        <strain evidence="3 4">3-5-3</strain>
    </source>
</reference>
<organism evidence="3 4">
    <name type="scientific">Paenibacillus zeisoli</name>
    <dbReference type="NCBI Taxonomy" id="2496267"/>
    <lineage>
        <taxon>Bacteria</taxon>
        <taxon>Bacillati</taxon>
        <taxon>Bacillota</taxon>
        <taxon>Bacilli</taxon>
        <taxon>Bacillales</taxon>
        <taxon>Paenibacillaceae</taxon>
        <taxon>Paenibacillus</taxon>
    </lineage>
</organism>
<dbReference type="SMART" id="SM00347">
    <property type="entry name" value="HTH_MARR"/>
    <property type="match status" value="1"/>
</dbReference>
<dbReference type="EMBL" id="RZNX01000002">
    <property type="protein sequence ID" value="RUT33707.1"/>
    <property type="molecule type" value="Genomic_DNA"/>
</dbReference>
<accession>A0A433XI10</accession>
<protein>
    <submittedName>
        <fullName evidence="3">MarR family transcriptional regulator</fullName>
    </submittedName>
</protein>
<name>A0A433XI10_9BACL</name>
<evidence type="ECO:0000256" key="1">
    <source>
        <dbReference type="ARBA" id="ARBA00023125"/>
    </source>
</evidence>
<evidence type="ECO:0000313" key="4">
    <source>
        <dbReference type="Proteomes" id="UP000272464"/>
    </source>
</evidence>
<dbReference type="InterPro" id="IPR039422">
    <property type="entry name" value="MarR/SlyA-like"/>
</dbReference>
<keyword evidence="1" id="KW-0238">DNA-binding</keyword>
<dbReference type="GO" id="GO:0006950">
    <property type="term" value="P:response to stress"/>
    <property type="evidence" value="ECO:0007669"/>
    <property type="project" value="TreeGrafter"/>
</dbReference>
<dbReference type="InterPro" id="IPR036390">
    <property type="entry name" value="WH_DNA-bd_sf"/>
</dbReference>
<proteinExistence type="predicted"/>
<evidence type="ECO:0000259" key="2">
    <source>
        <dbReference type="PROSITE" id="PS50995"/>
    </source>
</evidence>
<dbReference type="PANTHER" id="PTHR33164:SF43">
    <property type="entry name" value="HTH-TYPE TRANSCRIPTIONAL REPRESSOR YETL"/>
    <property type="match status" value="1"/>
</dbReference>
<dbReference type="PROSITE" id="PS50995">
    <property type="entry name" value="HTH_MARR_2"/>
    <property type="match status" value="1"/>
</dbReference>
<dbReference type="Pfam" id="PF01047">
    <property type="entry name" value="MarR"/>
    <property type="match status" value="1"/>
</dbReference>
<keyword evidence="4" id="KW-1185">Reference proteome</keyword>
<dbReference type="PRINTS" id="PR00598">
    <property type="entry name" value="HTHMARR"/>
</dbReference>
<dbReference type="PANTHER" id="PTHR33164">
    <property type="entry name" value="TRANSCRIPTIONAL REGULATOR, MARR FAMILY"/>
    <property type="match status" value="1"/>
</dbReference>
<dbReference type="SUPFAM" id="SSF46785">
    <property type="entry name" value="Winged helix' DNA-binding domain"/>
    <property type="match status" value="1"/>
</dbReference>
<comment type="caution">
    <text evidence="3">The sequence shown here is derived from an EMBL/GenBank/DDBJ whole genome shotgun (WGS) entry which is preliminary data.</text>
</comment>
<dbReference type="Proteomes" id="UP000272464">
    <property type="component" value="Unassembled WGS sequence"/>
</dbReference>